<feature type="compositionally biased region" description="Low complexity" evidence="1">
    <location>
        <begin position="83"/>
        <end position="98"/>
    </location>
</feature>
<evidence type="ECO:0000313" key="3">
    <source>
        <dbReference type="Proteomes" id="UP000076842"/>
    </source>
</evidence>
<feature type="compositionally biased region" description="Polar residues" evidence="1">
    <location>
        <begin position="346"/>
        <end position="359"/>
    </location>
</feature>
<dbReference type="InParanoid" id="A0A165DI77"/>
<feature type="compositionally biased region" description="Low complexity" evidence="1">
    <location>
        <begin position="184"/>
        <end position="195"/>
    </location>
</feature>
<gene>
    <name evidence="2" type="ORF">CALCODRAFT_486800</name>
</gene>
<dbReference type="EMBL" id="KV424053">
    <property type="protein sequence ID" value="KZT52857.1"/>
    <property type="molecule type" value="Genomic_DNA"/>
</dbReference>
<organism evidence="2 3">
    <name type="scientific">Calocera cornea HHB12733</name>
    <dbReference type="NCBI Taxonomy" id="1353952"/>
    <lineage>
        <taxon>Eukaryota</taxon>
        <taxon>Fungi</taxon>
        <taxon>Dikarya</taxon>
        <taxon>Basidiomycota</taxon>
        <taxon>Agaricomycotina</taxon>
        <taxon>Dacrymycetes</taxon>
        <taxon>Dacrymycetales</taxon>
        <taxon>Dacrymycetaceae</taxon>
        <taxon>Calocera</taxon>
    </lineage>
</organism>
<protein>
    <submittedName>
        <fullName evidence="2">Uncharacterized protein</fullName>
    </submittedName>
</protein>
<feature type="compositionally biased region" description="Polar residues" evidence="1">
    <location>
        <begin position="268"/>
        <end position="277"/>
    </location>
</feature>
<sequence length="478" mass="51740">MPPKPDKSYRTIDSGLGVPRSSLDVYQRQLIYDEAAQAAALFDPIFSDPALQQALLDDAAQAPSDGSRQPAPGHQPSPSRHPAQVQRSSQQQATTSRTMLPHTPPRTNAPTQPLSPWGRPAQDVVWTGPLFVPPALRERPGTLEEIRYQSPPPPFVIPQTATVAQPSTTVRYPRYQPSAQPVLGPSSHSGPSGASSRRDNAPPPRPSGAGYSFTRPPEIIDHDDTGGAFGSFRPLDAQPSHPPPGQTLPSSLSPLGAQSYRPPPGQTLHHNQPQFGAQSHPPPPPHPPLPPPAPISAHSSRQPSDRTLRLQGAQRSPTQSYARAVVQSPTHQAAPNTYIPPPRLQPSHTAQIRPTSSAYTPPTRPQPTQTAPTSRNAPPPPTNTNSAPSFPTRILPPTGANPPAAQSVFTSRLLDDAEVSDDEIEEFSDEETDHAPVVPRQQAENIILAQQMMLRQEQQNARDLRAQVDELKRANRRK</sequence>
<name>A0A165DI77_9BASI</name>
<feature type="compositionally biased region" description="Low complexity" evidence="1">
    <location>
        <begin position="383"/>
        <end position="392"/>
    </location>
</feature>
<feature type="region of interest" description="Disordered" evidence="1">
    <location>
        <begin position="167"/>
        <end position="437"/>
    </location>
</feature>
<accession>A0A165DI77</accession>
<feature type="compositionally biased region" description="Acidic residues" evidence="1">
    <location>
        <begin position="416"/>
        <end position="432"/>
    </location>
</feature>
<feature type="region of interest" description="Disordered" evidence="1">
    <location>
        <begin position="53"/>
        <end position="121"/>
    </location>
</feature>
<dbReference type="Proteomes" id="UP000076842">
    <property type="component" value="Unassembled WGS sequence"/>
</dbReference>
<evidence type="ECO:0000313" key="2">
    <source>
        <dbReference type="EMBL" id="KZT52857.1"/>
    </source>
</evidence>
<reference evidence="2 3" key="1">
    <citation type="journal article" date="2016" name="Mol. Biol. Evol.">
        <title>Comparative Genomics of Early-Diverging Mushroom-Forming Fungi Provides Insights into the Origins of Lignocellulose Decay Capabilities.</title>
        <authorList>
            <person name="Nagy L.G."/>
            <person name="Riley R."/>
            <person name="Tritt A."/>
            <person name="Adam C."/>
            <person name="Daum C."/>
            <person name="Floudas D."/>
            <person name="Sun H."/>
            <person name="Yadav J.S."/>
            <person name="Pangilinan J."/>
            <person name="Larsson K.H."/>
            <person name="Matsuura K."/>
            <person name="Barry K."/>
            <person name="Labutti K."/>
            <person name="Kuo R."/>
            <person name="Ohm R.A."/>
            <person name="Bhattacharya S.S."/>
            <person name="Shirouzu T."/>
            <person name="Yoshinaga Y."/>
            <person name="Martin F.M."/>
            <person name="Grigoriev I.V."/>
            <person name="Hibbett D.S."/>
        </authorList>
    </citation>
    <scope>NUCLEOTIDE SEQUENCE [LARGE SCALE GENOMIC DNA]</scope>
    <source>
        <strain evidence="2 3">HHB12733</strain>
    </source>
</reference>
<feature type="compositionally biased region" description="Pro residues" evidence="1">
    <location>
        <begin position="280"/>
        <end position="294"/>
    </location>
</feature>
<dbReference type="AlphaFoldDB" id="A0A165DI77"/>
<evidence type="ECO:0000256" key="1">
    <source>
        <dbReference type="SAM" id="MobiDB-lite"/>
    </source>
</evidence>
<proteinExistence type="predicted"/>
<feature type="compositionally biased region" description="Polar residues" evidence="1">
    <location>
        <begin position="313"/>
        <end position="335"/>
    </location>
</feature>
<keyword evidence="3" id="KW-1185">Reference proteome</keyword>
<feature type="compositionally biased region" description="Low complexity" evidence="1">
    <location>
        <begin position="366"/>
        <end position="376"/>
    </location>
</feature>
<feature type="compositionally biased region" description="Low complexity" evidence="1">
    <location>
        <begin position="53"/>
        <end position="63"/>
    </location>
</feature>
<feature type="compositionally biased region" description="Polar residues" evidence="1">
    <location>
        <begin position="105"/>
        <end position="114"/>
    </location>
</feature>